<dbReference type="EMBL" id="CP126216">
    <property type="protein sequence ID" value="WIA18379.1"/>
    <property type="molecule type" value="Genomic_DNA"/>
</dbReference>
<protein>
    <recommendedName>
        <fullName evidence="4">Tyrosine-protein kinase ephrin type A/B receptor-like domain-containing protein</fullName>
    </recommendedName>
</protein>
<reference evidence="2 3" key="1">
    <citation type="submission" date="2023-05" db="EMBL/GenBank/DDBJ databases">
        <title>A 100% complete, gapless, phased diploid assembly of the Scenedesmus obliquus UTEX 3031 genome.</title>
        <authorList>
            <person name="Biondi T.C."/>
            <person name="Hanschen E.R."/>
            <person name="Kwon T."/>
            <person name="Eng W."/>
            <person name="Kruse C.P.S."/>
            <person name="Koehler S.I."/>
            <person name="Kunde Y."/>
            <person name="Gleasner C.D."/>
            <person name="You Mak K.T."/>
            <person name="Polle J."/>
            <person name="Hovde B.T."/>
            <person name="Starkenburg S.R."/>
        </authorList>
    </citation>
    <scope>NUCLEOTIDE SEQUENCE [LARGE SCALE GENOMIC DNA]</scope>
    <source>
        <strain evidence="2 3">DOE0152z</strain>
    </source>
</reference>
<gene>
    <name evidence="2" type="ORF">OEZ85_009841</name>
</gene>
<sequence length="671" mass="69656">MLGRRAHCSLSPDSDEKDRSRTRDCNVSPLVAVGNGGAWVQTRTLSIGDDLYATCPFGIIGPYVTCAGPERWSDVKGGTACPGDANVCPQNNNVAKTEAVPGGACRCKAGFQQASGFGAQLVCTACAANEYALPGLATDACKPCPATTEPTPDKSACRCLAGRSPQLDTSWEGGTLSCEGCPPGYAAAAGGLQCLPCRGYYEYSTAGAAACATCPQDSYANDQHTGCRCNKDCTTAGQGQSLVCTCPVKTLSLPIIDIDDCSIERASLQGTGSICQCKAGYKQTGDWAAIVTLKCAANADNGVCTGADDYTLPGDTTCRQCSTTTPNAVAVATKDGCICKDGYAPKAGTSSQSGNLVCEECAAGTYARAGDLACSGCPASRVSGAAASSCILCARDFNIELLLRYQIQANGAKTNCECAKMFGPGVPSGVAVYPNYQCVTQRDGLRASCSCSPPSGAQGRRLRATNAGNASYPAAREPADDMDMLVATSALQWAKAEFLERLDLPQDAAVIMARDLLPQLWPEHGSTAVFTSSMYKGGPRVSAKELKAALVRHYASLLPLPSCLRVPEGAARKLRVAQSNVLGMTTSTVAQRGGEVPDLHDAFYAAAELAFEVMHAVNEKHPELCAGIEGSSFRLRFAGFGGLSSLSAATPNHIWVYAAVAEDVGLCGEAQ</sequence>
<evidence type="ECO:0000313" key="2">
    <source>
        <dbReference type="EMBL" id="WIA18379.1"/>
    </source>
</evidence>
<name>A0ABY8UB95_TETOB</name>
<evidence type="ECO:0000256" key="1">
    <source>
        <dbReference type="SAM" id="MobiDB-lite"/>
    </source>
</evidence>
<accession>A0ABY8UB95</accession>
<keyword evidence="3" id="KW-1185">Reference proteome</keyword>
<dbReference type="SMART" id="SM01411">
    <property type="entry name" value="Ephrin_rec_like"/>
    <property type="match status" value="3"/>
</dbReference>
<organism evidence="2 3">
    <name type="scientific">Tetradesmus obliquus</name>
    <name type="common">Green alga</name>
    <name type="synonym">Acutodesmus obliquus</name>
    <dbReference type="NCBI Taxonomy" id="3088"/>
    <lineage>
        <taxon>Eukaryota</taxon>
        <taxon>Viridiplantae</taxon>
        <taxon>Chlorophyta</taxon>
        <taxon>core chlorophytes</taxon>
        <taxon>Chlorophyceae</taxon>
        <taxon>CS clade</taxon>
        <taxon>Sphaeropleales</taxon>
        <taxon>Scenedesmaceae</taxon>
        <taxon>Tetradesmus</taxon>
    </lineage>
</organism>
<evidence type="ECO:0008006" key="4">
    <source>
        <dbReference type="Google" id="ProtNLM"/>
    </source>
</evidence>
<evidence type="ECO:0000313" key="3">
    <source>
        <dbReference type="Proteomes" id="UP001244341"/>
    </source>
</evidence>
<dbReference type="Proteomes" id="UP001244341">
    <property type="component" value="Chromosome 9b"/>
</dbReference>
<feature type="region of interest" description="Disordered" evidence="1">
    <location>
        <begin position="1"/>
        <end position="22"/>
    </location>
</feature>
<proteinExistence type="predicted"/>